<dbReference type="SUPFAM" id="SSF103088">
    <property type="entry name" value="OmpA-like"/>
    <property type="match status" value="1"/>
</dbReference>
<dbReference type="Proteomes" id="UP000198440">
    <property type="component" value="Unassembled WGS sequence"/>
</dbReference>
<dbReference type="CDD" id="cd07185">
    <property type="entry name" value="OmpA_C-like"/>
    <property type="match status" value="1"/>
</dbReference>
<sequence length="729" mass="76140">MTARALVEAMAALVIFLTLAGLGLFQVPSEDATIEAGLQAQATAQLADLPNPPTLTVTGRDIAVAGRVQSHAVRRQIESGLRGIDGVRDVTARLEVLPEVAEFTFAMQKDAAGMALAGQVRRAATLEALADLTAAPLTDIALASGGAIDGWDDAVLSLARVAAQLDRAEVTLTGTTARISGVALWPSDLEAIDHVLAELPKDITVTSDLTARDDGLPFVLIAEKQPGLGVRLRGKLPATLSPKDLSEVFGPGVRAETLTVGPVDPGYPALAAHMLAAARVLHLADQGVVTVTPAAMLLSALRGGAEVDRALDALRANLPGDTLLDVSRIPLTDPEPFWLDLERRNGTVTVRGVVPVDLAQDTLAAAFKGADVSGLRHSLYPDITGWTAGLDAVSAAFGEVVAGRLLLEQGSVTLDALLPDPARAERVDRLLAALPQGQDFRRTVALVDDGLMLNATLTYAPQMGARIEGTLPGNLAAAELPDLLGLPDVAGEAGSDADMPLPRATAVLLAVERWLGEAEDLTLTLTPEQITLDAVLSPGVDLAQIDAAMRAVLDPQDTLRLRPLSDRPPAGATRRNVALGLAQVFVAGYWLPVLDFTPSVAECARQSLLAERADPVRFLSGSARLDARSVRGVNALAAVARVCVSEGGLQVQVEGHTDAFGAEAANRAISRDRAVVVAVEISKRGVRAGAMNVVGFGPSRPVADNGTEAGRALNRRISLFWRAPGQAVQ</sequence>
<dbReference type="EMBL" id="FZON01000011">
    <property type="protein sequence ID" value="SNS33545.1"/>
    <property type="molecule type" value="Genomic_DNA"/>
</dbReference>
<gene>
    <name evidence="3" type="ORF">SAMN04488078_101158</name>
</gene>
<dbReference type="InterPro" id="IPR050330">
    <property type="entry name" value="Bact_OuterMem_StrucFunc"/>
</dbReference>
<evidence type="ECO:0000259" key="2">
    <source>
        <dbReference type="PROSITE" id="PS51123"/>
    </source>
</evidence>
<dbReference type="Gene3D" id="3.30.1330.60">
    <property type="entry name" value="OmpA-like domain"/>
    <property type="match status" value="1"/>
</dbReference>
<reference evidence="3 4" key="1">
    <citation type="submission" date="2017-06" db="EMBL/GenBank/DDBJ databases">
        <authorList>
            <person name="Kim H.J."/>
            <person name="Triplett B.A."/>
        </authorList>
    </citation>
    <scope>NUCLEOTIDE SEQUENCE [LARGE SCALE GENOMIC DNA]</scope>
    <source>
        <strain evidence="3 4">DSM 11445</strain>
    </source>
</reference>
<dbReference type="Pfam" id="PF00691">
    <property type="entry name" value="OmpA"/>
    <property type="match status" value="1"/>
</dbReference>
<dbReference type="RefSeq" id="WP_089277340.1">
    <property type="nucleotide sequence ID" value="NZ_FZON01000011.1"/>
</dbReference>
<dbReference type="PANTHER" id="PTHR30329:SF21">
    <property type="entry name" value="LIPOPROTEIN YIAD-RELATED"/>
    <property type="match status" value="1"/>
</dbReference>
<dbReference type="InterPro" id="IPR006665">
    <property type="entry name" value="OmpA-like"/>
</dbReference>
<evidence type="ECO:0000256" key="1">
    <source>
        <dbReference type="PROSITE-ProRule" id="PRU00473"/>
    </source>
</evidence>
<dbReference type="InterPro" id="IPR036737">
    <property type="entry name" value="OmpA-like_sf"/>
</dbReference>
<dbReference type="AlphaFoldDB" id="A0A239DLM4"/>
<dbReference type="GO" id="GO:0016020">
    <property type="term" value="C:membrane"/>
    <property type="evidence" value="ECO:0007669"/>
    <property type="project" value="UniProtKB-UniRule"/>
</dbReference>
<evidence type="ECO:0000313" key="4">
    <source>
        <dbReference type="Proteomes" id="UP000198440"/>
    </source>
</evidence>
<dbReference type="PROSITE" id="PS51123">
    <property type="entry name" value="OMPA_2"/>
    <property type="match status" value="1"/>
</dbReference>
<dbReference type="Gene3D" id="3.40.1520.20">
    <property type="match status" value="1"/>
</dbReference>
<organism evidence="3 4">
    <name type="scientific">Antarctobacter heliothermus</name>
    <dbReference type="NCBI Taxonomy" id="74033"/>
    <lineage>
        <taxon>Bacteria</taxon>
        <taxon>Pseudomonadati</taxon>
        <taxon>Pseudomonadota</taxon>
        <taxon>Alphaproteobacteria</taxon>
        <taxon>Rhodobacterales</taxon>
        <taxon>Roseobacteraceae</taxon>
        <taxon>Antarctobacter</taxon>
    </lineage>
</organism>
<dbReference type="PANTHER" id="PTHR30329">
    <property type="entry name" value="STATOR ELEMENT OF FLAGELLAR MOTOR COMPLEX"/>
    <property type="match status" value="1"/>
</dbReference>
<protein>
    <submittedName>
        <fullName evidence="3">OmpA-OmpF porin, OOP family</fullName>
    </submittedName>
</protein>
<dbReference type="OrthoDB" id="5525824at2"/>
<name>A0A239DLM4_9RHOB</name>
<proteinExistence type="predicted"/>
<accession>A0A239DLM4</accession>
<feature type="domain" description="OmpA-like" evidence="2">
    <location>
        <begin position="605"/>
        <end position="725"/>
    </location>
</feature>
<keyword evidence="1" id="KW-0472">Membrane</keyword>
<evidence type="ECO:0000313" key="3">
    <source>
        <dbReference type="EMBL" id="SNS33545.1"/>
    </source>
</evidence>